<dbReference type="Proteomes" id="UP000886501">
    <property type="component" value="Unassembled WGS sequence"/>
</dbReference>
<protein>
    <submittedName>
        <fullName evidence="1">Uncharacterized protein</fullName>
    </submittedName>
</protein>
<reference evidence="1" key="2">
    <citation type="journal article" date="2020" name="Nat. Commun.">
        <title>Large-scale genome sequencing of mycorrhizal fungi provides insights into the early evolution of symbiotic traits.</title>
        <authorList>
            <person name="Miyauchi S."/>
            <person name="Kiss E."/>
            <person name="Kuo A."/>
            <person name="Drula E."/>
            <person name="Kohler A."/>
            <person name="Sanchez-Garcia M."/>
            <person name="Morin E."/>
            <person name="Andreopoulos B."/>
            <person name="Barry K.W."/>
            <person name="Bonito G."/>
            <person name="Buee M."/>
            <person name="Carver A."/>
            <person name="Chen C."/>
            <person name="Cichocki N."/>
            <person name="Clum A."/>
            <person name="Culley D."/>
            <person name="Crous P.W."/>
            <person name="Fauchery L."/>
            <person name="Girlanda M."/>
            <person name="Hayes R.D."/>
            <person name="Keri Z."/>
            <person name="LaButti K."/>
            <person name="Lipzen A."/>
            <person name="Lombard V."/>
            <person name="Magnuson J."/>
            <person name="Maillard F."/>
            <person name="Murat C."/>
            <person name="Nolan M."/>
            <person name="Ohm R.A."/>
            <person name="Pangilinan J."/>
            <person name="Pereira M.F."/>
            <person name="Perotto S."/>
            <person name="Peter M."/>
            <person name="Pfister S."/>
            <person name="Riley R."/>
            <person name="Sitrit Y."/>
            <person name="Stielow J.B."/>
            <person name="Szollosi G."/>
            <person name="Zifcakova L."/>
            <person name="Stursova M."/>
            <person name="Spatafora J.W."/>
            <person name="Tedersoo L."/>
            <person name="Vaario L.M."/>
            <person name="Yamada A."/>
            <person name="Yan M."/>
            <person name="Wang P."/>
            <person name="Xu J."/>
            <person name="Bruns T."/>
            <person name="Baldrian P."/>
            <person name="Vilgalys R."/>
            <person name="Dunand C."/>
            <person name="Henrissat B."/>
            <person name="Grigoriev I.V."/>
            <person name="Hibbett D."/>
            <person name="Nagy L.G."/>
            <person name="Martin F.M."/>
        </authorList>
    </citation>
    <scope>NUCLEOTIDE SEQUENCE</scope>
    <source>
        <strain evidence="1">P2</strain>
    </source>
</reference>
<sequence>MITTSYVGTHTHPLVPTNACLALLEVPQQLVDLHYVVRLLKTTQASELATADADDYSGQKIYEWAKKKRMLVDIVVVIPEIPEDIDFRADADGNLRRIKGNAFNLVESAVDFSDEESKREAALRSANPYGVWLKEFFAYLIVEVKKYRPLLAQLNLPVVLLVIAGNHLIVSTTIFTDSIYADELVSIKHSFGPHASDNIPRVARMFMVINRWTERLRRLFRILKTTACTTPPTKVMWPNRTTDPSESAEGIQGLGPFPK</sequence>
<organism evidence="1 2">
    <name type="scientific">Thelephora ganbajun</name>
    <name type="common">Ganba fungus</name>
    <dbReference type="NCBI Taxonomy" id="370292"/>
    <lineage>
        <taxon>Eukaryota</taxon>
        <taxon>Fungi</taxon>
        <taxon>Dikarya</taxon>
        <taxon>Basidiomycota</taxon>
        <taxon>Agaricomycotina</taxon>
        <taxon>Agaricomycetes</taxon>
        <taxon>Thelephorales</taxon>
        <taxon>Thelephoraceae</taxon>
        <taxon>Thelephora</taxon>
    </lineage>
</organism>
<keyword evidence="2" id="KW-1185">Reference proteome</keyword>
<name>A0ACB6ZDP2_THEGA</name>
<evidence type="ECO:0000313" key="2">
    <source>
        <dbReference type="Proteomes" id="UP000886501"/>
    </source>
</evidence>
<accession>A0ACB6ZDP2</accession>
<reference evidence="1" key="1">
    <citation type="submission" date="2019-10" db="EMBL/GenBank/DDBJ databases">
        <authorList>
            <consortium name="DOE Joint Genome Institute"/>
            <person name="Kuo A."/>
            <person name="Miyauchi S."/>
            <person name="Kiss E."/>
            <person name="Drula E."/>
            <person name="Kohler A."/>
            <person name="Sanchez-Garcia M."/>
            <person name="Andreopoulos B."/>
            <person name="Barry K.W."/>
            <person name="Bonito G."/>
            <person name="Buee M."/>
            <person name="Carver A."/>
            <person name="Chen C."/>
            <person name="Cichocki N."/>
            <person name="Clum A."/>
            <person name="Culley D."/>
            <person name="Crous P.W."/>
            <person name="Fauchery L."/>
            <person name="Girlanda M."/>
            <person name="Hayes R."/>
            <person name="Keri Z."/>
            <person name="Labutti K."/>
            <person name="Lipzen A."/>
            <person name="Lombard V."/>
            <person name="Magnuson J."/>
            <person name="Maillard F."/>
            <person name="Morin E."/>
            <person name="Murat C."/>
            <person name="Nolan M."/>
            <person name="Ohm R."/>
            <person name="Pangilinan J."/>
            <person name="Pereira M."/>
            <person name="Perotto S."/>
            <person name="Peter M."/>
            <person name="Riley R."/>
            <person name="Sitrit Y."/>
            <person name="Stielow B."/>
            <person name="Szollosi G."/>
            <person name="Zifcakova L."/>
            <person name="Stursova M."/>
            <person name="Spatafora J.W."/>
            <person name="Tedersoo L."/>
            <person name="Vaario L.-M."/>
            <person name="Yamada A."/>
            <person name="Yan M."/>
            <person name="Wang P."/>
            <person name="Xu J."/>
            <person name="Bruns T."/>
            <person name="Baldrian P."/>
            <person name="Vilgalys R."/>
            <person name="Henrissat B."/>
            <person name="Grigoriev I.V."/>
            <person name="Hibbett D."/>
            <person name="Nagy L.G."/>
            <person name="Martin F.M."/>
        </authorList>
    </citation>
    <scope>NUCLEOTIDE SEQUENCE</scope>
    <source>
        <strain evidence="1">P2</strain>
    </source>
</reference>
<proteinExistence type="predicted"/>
<evidence type="ECO:0000313" key="1">
    <source>
        <dbReference type="EMBL" id="KAF9647694.1"/>
    </source>
</evidence>
<comment type="caution">
    <text evidence="1">The sequence shown here is derived from an EMBL/GenBank/DDBJ whole genome shotgun (WGS) entry which is preliminary data.</text>
</comment>
<gene>
    <name evidence="1" type="ORF">BDM02DRAFT_3129588</name>
</gene>
<dbReference type="EMBL" id="MU118028">
    <property type="protein sequence ID" value="KAF9647694.1"/>
    <property type="molecule type" value="Genomic_DNA"/>
</dbReference>